<gene>
    <name evidence="6" type="ORF">VHP8226_03288</name>
</gene>
<feature type="domain" description="PNPLA" evidence="5">
    <location>
        <begin position="7"/>
        <end position="172"/>
    </location>
</feature>
<dbReference type="InterPro" id="IPR037483">
    <property type="entry name" value="YjjU-like"/>
</dbReference>
<keyword evidence="3 4" id="KW-0443">Lipid metabolism</keyword>
<organism evidence="6 7">
    <name type="scientific">Vibrio hippocampi</name>
    <dbReference type="NCBI Taxonomy" id="654686"/>
    <lineage>
        <taxon>Bacteria</taxon>
        <taxon>Pseudomonadati</taxon>
        <taxon>Pseudomonadota</taxon>
        <taxon>Gammaproteobacteria</taxon>
        <taxon>Vibrionales</taxon>
        <taxon>Vibrionaceae</taxon>
        <taxon>Vibrio</taxon>
    </lineage>
</organism>
<dbReference type="EMBL" id="CAKLCM010000003">
    <property type="protein sequence ID" value="CAH0529534.1"/>
    <property type="molecule type" value="Genomic_DNA"/>
</dbReference>
<accession>A0ABM8ZLX3</accession>
<dbReference type="InterPro" id="IPR016035">
    <property type="entry name" value="Acyl_Trfase/lysoPLipase"/>
</dbReference>
<dbReference type="Pfam" id="PF01734">
    <property type="entry name" value="Patatin"/>
    <property type="match status" value="1"/>
</dbReference>
<feature type="active site" description="Proton acceptor" evidence="4">
    <location>
        <position position="159"/>
    </location>
</feature>
<dbReference type="CDD" id="cd07208">
    <property type="entry name" value="Pat_hypo_Ecoli_yjju_like"/>
    <property type="match status" value="1"/>
</dbReference>
<dbReference type="PROSITE" id="PS51635">
    <property type="entry name" value="PNPLA"/>
    <property type="match status" value="1"/>
</dbReference>
<comment type="caution">
    <text evidence="4">Lacks conserved residue(s) required for the propagation of feature annotation.</text>
</comment>
<keyword evidence="2 4" id="KW-0442">Lipid degradation</keyword>
<dbReference type="PANTHER" id="PTHR14226:SF25">
    <property type="entry name" value="PHOSPHOESTERASE"/>
    <property type="match status" value="1"/>
</dbReference>
<name>A0ABM8ZLX3_9VIBR</name>
<dbReference type="InterPro" id="IPR050301">
    <property type="entry name" value="NTE"/>
</dbReference>
<evidence type="ECO:0000256" key="4">
    <source>
        <dbReference type="PROSITE-ProRule" id="PRU01161"/>
    </source>
</evidence>
<keyword evidence="1 4" id="KW-0378">Hydrolase</keyword>
<dbReference type="Proteomes" id="UP000838160">
    <property type="component" value="Unassembled WGS sequence"/>
</dbReference>
<comment type="caution">
    <text evidence="6">The sequence shown here is derived from an EMBL/GenBank/DDBJ whole genome shotgun (WGS) entry which is preliminary data.</text>
</comment>
<sequence>MKQNSALVIEGGAMRGIFAAGVLDAFLSQDYQPFDFAIGVSAGASNLLGYLAKAPERSYQVITQLATTKSFFSPARFLAGGNLTDVKWLSDASMQQFPICLETLFNTIPFYAVTTNIETGLADYVKVRGENIHQVIEATTALPIAYKNNPCFGGACYTDGALADSIPVVEAYRRGARDITVVLSHPLSYSMPEPKREWLIKAMLAKNPKVAEAMLFRNKCYNAALQFIRYPPADAKVRVIAPPEDFPVKRLTRNKSVLDQGYQMGLNAGQSHLANRSGQHQMTLEDCPFC</sequence>
<dbReference type="InterPro" id="IPR045943">
    <property type="entry name" value="DUF6363"/>
</dbReference>
<dbReference type="InterPro" id="IPR002641">
    <property type="entry name" value="PNPLA_dom"/>
</dbReference>
<dbReference type="Gene3D" id="3.40.1090.10">
    <property type="entry name" value="Cytosolic phospholipase A2 catalytic domain"/>
    <property type="match status" value="1"/>
</dbReference>
<evidence type="ECO:0000313" key="7">
    <source>
        <dbReference type="Proteomes" id="UP000838160"/>
    </source>
</evidence>
<reference evidence="6" key="1">
    <citation type="submission" date="2021-12" db="EMBL/GenBank/DDBJ databases">
        <authorList>
            <person name="Rodrigo-Torres L."/>
            <person name="Arahal R. D."/>
            <person name="Lucena T."/>
        </authorList>
    </citation>
    <scope>NUCLEOTIDE SEQUENCE</scope>
    <source>
        <strain evidence="6">CECT 8226</strain>
    </source>
</reference>
<dbReference type="Pfam" id="PF19890">
    <property type="entry name" value="DUF6363"/>
    <property type="match status" value="1"/>
</dbReference>
<dbReference type="RefSeq" id="WP_237486124.1">
    <property type="nucleotide sequence ID" value="NZ_CAKLCM010000003.1"/>
</dbReference>
<feature type="active site" description="Nucleophile" evidence="4">
    <location>
        <position position="41"/>
    </location>
</feature>
<keyword evidence="7" id="KW-1185">Reference proteome</keyword>
<evidence type="ECO:0000259" key="5">
    <source>
        <dbReference type="PROSITE" id="PS51635"/>
    </source>
</evidence>
<evidence type="ECO:0000256" key="3">
    <source>
        <dbReference type="ARBA" id="ARBA00023098"/>
    </source>
</evidence>
<evidence type="ECO:0000256" key="2">
    <source>
        <dbReference type="ARBA" id="ARBA00022963"/>
    </source>
</evidence>
<dbReference type="PANTHER" id="PTHR14226">
    <property type="entry name" value="NEUROPATHY TARGET ESTERASE/SWISS CHEESE D.MELANOGASTER"/>
    <property type="match status" value="1"/>
</dbReference>
<protein>
    <recommendedName>
        <fullName evidence="5">PNPLA domain-containing protein</fullName>
    </recommendedName>
</protein>
<proteinExistence type="predicted"/>
<evidence type="ECO:0000313" key="6">
    <source>
        <dbReference type="EMBL" id="CAH0529534.1"/>
    </source>
</evidence>
<feature type="short sequence motif" description="GXSXG" evidence="4">
    <location>
        <begin position="39"/>
        <end position="43"/>
    </location>
</feature>
<feature type="short sequence motif" description="DGA/G" evidence="4">
    <location>
        <begin position="159"/>
        <end position="161"/>
    </location>
</feature>
<dbReference type="SUPFAM" id="SSF52151">
    <property type="entry name" value="FabD/lysophospholipase-like"/>
    <property type="match status" value="1"/>
</dbReference>
<evidence type="ECO:0000256" key="1">
    <source>
        <dbReference type="ARBA" id="ARBA00022801"/>
    </source>
</evidence>